<accession>A0ABW4F098</accession>
<evidence type="ECO:0000313" key="8">
    <source>
        <dbReference type="EMBL" id="MFD1519665.1"/>
    </source>
</evidence>
<evidence type="ECO:0000256" key="1">
    <source>
        <dbReference type="ARBA" id="ARBA00004651"/>
    </source>
</evidence>
<keyword evidence="4 6" id="KW-1133">Transmembrane helix</keyword>
<dbReference type="PANTHER" id="PTHR43124">
    <property type="entry name" value="PURINE EFFLUX PUMP PBUE"/>
    <property type="match status" value="1"/>
</dbReference>
<feature type="transmembrane region" description="Helical" evidence="6">
    <location>
        <begin position="39"/>
        <end position="58"/>
    </location>
</feature>
<feature type="transmembrane region" description="Helical" evidence="6">
    <location>
        <begin position="313"/>
        <end position="339"/>
    </location>
</feature>
<dbReference type="SUPFAM" id="SSF103473">
    <property type="entry name" value="MFS general substrate transporter"/>
    <property type="match status" value="1"/>
</dbReference>
<feature type="transmembrane region" description="Helical" evidence="6">
    <location>
        <begin position="159"/>
        <end position="181"/>
    </location>
</feature>
<dbReference type="InterPro" id="IPR036259">
    <property type="entry name" value="MFS_trans_sf"/>
</dbReference>
<dbReference type="CDD" id="cd17324">
    <property type="entry name" value="MFS_NepI_like"/>
    <property type="match status" value="1"/>
</dbReference>
<organism evidence="8 9">
    <name type="scientific">Pseudonocardia yunnanensis</name>
    <dbReference type="NCBI Taxonomy" id="58107"/>
    <lineage>
        <taxon>Bacteria</taxon>
        <taxon>Bacillati</taxon>
        <taxon>Actinomycetota</taxon>
        <taxon>Actinomycetes</taxon>
        <taxon>Pseudonocardiales</taxon>
        <taxon>Pseudonocardiaceae</taxon>
        <taxon>Pseudonocardia</taxon>
    </lineage>
</organism>
<comment type="caution">
    <text evidence="8">The sequence shown here is derived from an EMBL/GenBank/DDBJ whole genome shotgun (WGS) entry which is preliminary data.</text>
</comment>
<reference evidence="9" key="1">
    <citation type="journal article" date="2019" name="Int. J. Syst. Evol. Microbiol.">
        <title>The Global Catalogue of Microorganisms (GCM) 10K type strain sequencing project: providing services to taxonomists for standard genome sequencing and annotation.</title>
        <authorList>
            <consortium name="The Broad Institute Genomics Platform"/>
            <consortium name="The Broad Institute Genome Sequencing Center for Infectious Disease"/>
            <person name="Wu L."/>
            <person name="Ma J."/>
        </authorList>
    </citation>
    <scope>NUCLEOTIDE SEQUENCE [LARGE SCALE GENOMIC DNA]</scope>
    <source>
        <strain evidence="9">CCM 7043</strain>
    </source>
</reference>
<feature type="transmembrane region" description="Helical" evidence="6">
    <location>
        <begin position="94"/>
        <end position="116"/>
    </location>
</feature>
<dbReference type="InterPro" id="IPR050189">
    <property type="entry name" value="MFS_Efflux_Transporters"/>
</dbReference>
<dbReference type="Proteomes" id="UP001597114">
    <property type="component" value="Unassembled WGS sequence"/>
</dbReference>
<gene>
    <name evidence="8" type="ORF">ACFSJD_19380</name>
</gene>
<sequence>MSVRTHLLAAGAFTVGTSDFVVSGVLLDVSGKLGVSLTAAGQLATAFAIAYTVGAPLLSTLTGRWDRRTLLIAALAVAAVGNGLSAVANTYPLLIVGRIIAALGAAAYQPAATLVATAMLPAAQRARAVGIVVGGLTLSLAIGVPAGDLLGSRIGYGGVFGAVAVVTVLVAAAVPLCLPRIPAPPAVTMRERFAVAADRRVLTALAMTLVNVLAGMVVFIYVTPLLSATGGIHGAIVALLLLVYGVGAMAGNTWSGRAADRFGAVPTLFALLAGSVVTAAVLSPAASTVVGAAVILALWAAFNWAFNPPAQSLLLELAPTGGLVLSLNSSAIFVGTAVGGMVGGIVIGAGGLIALPLVSAGFSLVVIALLLTVQLGRRPVAAENAVA</sequence>
<evidence type="ECO:0000256" key="6">
    <source>
        <dbReference type="SAM" id="Phobius"/>
    </source>
</evidence>
<dbReference type="PANTHER" id="PTHR43124:SF10">
    <property type="entry name" value="PURINE EFFLUX PUMP PBUE"/>
    <property type="match status" value="1"/>
</dbReference>
<dbReference type="Gene3D" id="1.20.1250.20">
    <property type="entry name" value="MFS general substrate transporter like domains"/>
    <property type="match status" value="2"/>
</dbReference>
<feature type="domain" description="Major facilitator superfamily (MFS) profile" evidence="7">
    <location>
        <begin position="4"/>
        <end position="378"/>
    </location>
</feature>
<name>A0ABW4F098_9PSEU</name>
<keyword evidence="9" id="KW-1185">Reference proteome</keyword>
<evidence type="ECO:0000256" key="4">
    <source>
        <dbReference type="ARBA" id="ARBA00022989"/>
    </source>
</evidence>
<evidence type="ECO:0000256" key="3">
    <source>
        <dbReference type="ARBA" id="ARBA00022692"/>
    </source>
</evidence>
<feature type="transmembrane region" description="Helical" evidence="6">
    <location>
        <begin position="7"/>
        <end position="27"/>
    </location>
</feature>
<proteinExistence type="predicted"/>
<evidence type="ECO:0000256" key="5">
    <source>
        <dbReference type="ARBA" id="ARBA00023136"/>
    </source>
</evidence>
<protein>
    <submittedName>
        <fullName evidence="8">MFS transporter</fullName>
    </submittedName>
</protein>
<feature type="transmembrane region" description="Helical" evidence="6">
    <location>
        <begin position="262"/>
        <end position="282"/>
    </location>
</feature>
<dbReference type="RefSeq" id="WP_344717658.1">
    <property type="nucleotide sequence ID" value="NZ_BAAAUS010000001.1"/>
</dbReference>
<feature type="transmembrane region" description="Helical" evidence="6">
    <location>
        <begin position="128"/>
        <end position="147"/>
    </location>
</feature>
<evidence type="ECO:0000313" key="9">
    <source>
        <dbReference type="Proteomes" id="UP001597114"/>
    </source>
</evidence>
<dbReference type="InterPro" id="IPR011701">
    <property type="entry name" value="MFS"/>
</dbReference>
<feature type="transmembrane region" description="Helical" evidence="6">
    <location>
        <begin position="201"/>
        <end position="222"/>
    </location>
</feature>
<feature type="transmembrane region" description="Helical" evidence="6">
    <location>
        <begin position="228"/>
        <end position="250"/>
    </location>
</feature>
<evidence type="ECO:0000256" key="2">
    <source>
        <dbReference type="ARBA" id="ARBA00022475"/>
    </source>
</evidence>
<comment type="subcellular location">
    <subcellularLocation>
        <location evidence="1">Cell membrane</location>
        <topology evidence="1">Multi-pass membrane protein</topology>
    </subcellularLocation>
</comment>
<dbReference type="InterPro" id="IPR020846">
    <property type="entry name" value="MFS_dom"/>
</dbReference>
<dbReference type="PROSITE" id="PS50850">
    <property type="entry name" value="MFS"/>
    <property type="match status" value="1"/>
</dbReference>
<keyword evidence="2" id="KW-1003">Cell membrane</keyword>
<keyword evidence="5 6" id="KW-0472">Membrane</keyword>
<evidence type="ECO:0000259" key="7">
    <source>
        <dbReference type="PROSITE" id="PS50850"/>
    </source>
</evidence>
<feature type="transmembrane region" description="Helical" evidence="6">
    <location>
        <begin position="345"/>
        <end position="371"/>
    </location>
</feature>
<keyword evidence="3 6" id="KW-0812">Transmembrane</keyword>
<feature type="transmembrane region" description="Helical" evidence="6">
    <location>
        <begin position="70"/>
        <end position="88"/>
    </location>
</feature>
<dbReference type="Pfam" id="PF07690">
    <property type="entry name" value="MFS_1"/>
    <property type="match status" value="1"/>
</dbReference>
<feature type="transmembrane region" description="Helical" evidence="6">
    <location>
        <begin position="288"/>
        <end position="306"/>
    </location>
</feature>
<dbReference type="EMBL" id="JBHUCO010000019">
    <property type="protein sequence ID" value="MFD1519665.1"/>
    <property type="molecule type" value="Genomic_DNA"/>
</dbReference>